<dbReference type="AlphaFoldDB" id="A0A3A8AEQ4"/>
<evidence type="ECO:0000256" key="3">
    <source>
        <dbReference type="ARBA" id="ARBA00022692"/>
    </source>
</evidence>
<dbReference type="Proteomes" id="UP000246132">
    <property type="component" value="Unassembled WGS sequence"/>
</dbReference>
<evidence type="ECO:0000256" key="5">
    <source>
        <dbReference type="ARBA" id="ARBA00023136"/>
    </source>
</evidence>
<dbReference type="PANTHER" id="PTHR42893">
    <property type="entry name" value="PROTEIN DETOXIFICATION 44, CHLOROPLASTIC-RELATED"/>
    <property type="match status" value="1"/>
</dbReference>
<dbReference type="GO" id="GO:0042910">
    <property type="term" value="F:xenobiotic transmembrane transporter activity"/>
    <property type="evidence" value="ECO:0007669"/>
    <property type="project" value="InterPro"/>
</dbReference>
<comment type="similarity">
    <text evidence="2">Belongs to the multi antimicrobial extrusion (MATE) (TC 2.A.66.1) family.</text>
</comment>
<evidence type="ECO:0000256" key="1">
    <source>
        <dbReference type="ARBA" id="ARBA00004141"/>
    </source>
</evidence>
<dbReference type="InterPro" id="IPR002528">
    <property type="entry name" value="MATE_fam"/>
</dbReference>
<keyword evidence="4 6" id="KW-1133">Transmembrane helix</keyword>
<comment type="caution">
    <text evidence="7">The sequence shown here is derived from an EMBL/GenBank/DDBJ whole genome shotgun (WGS) entry which is preliminary data.</text>
</comment>
<gene>
    <name evidence="7" type="ORF">DEM25_004455</name>
</gene>
<sequence length="448" mass="48304">MSALDPARSKDASEFEVTNRMVFAIAVPMTLAYLTTPLLGIVDTAVVGQFGDAALIGGLAIGAILFDVVFIMFNFLRMGTTGLVAQAVGRGDATEQQAVFWRAVLIALVGGLLLLPLAPVIRDVGLWFMAPGDAVAEATRTYVTIRFLAAPFTLVNYAVLGLLLGQARAVAALIVQSLINGINIVLSIALGLWLEWNVAGVAWATVIGESVVAIGALVWLWRGFDRRHAPSRARILDRPSFLALIVLNRDIMIRSFALVASFALFTRIGAQFGAVTLAANAILMNFFFIAGYYLDGFAVAAEQLVGRAVGGRHPKPFWRAVRLTAFWGFVLAGFTTLVVLVAGNWFIEIMTTAQEVRAEARIFLVWAAFTAIAGVLAFQMDGVYIGATWSVDMRNMMLLSLAVFIAAGYGLTPVFGNHGLWFALNLFLGLRGLTLLAILPSRARRVFG</sequence>
<evidence type="ECO:0000313" key="8">
    <source>
        <dbReference type="Proteomes" id="UP000246132"/>
    </source>
</evidence>
<evidence type="ECO:0000256" key="6">
    <source>
        <dbReference type="SAM" id="Phobius"/>
    </source>
</evidence>
<organism evidence="7 8">
    <name type="scientific">Oceaniradius stylonematis</name>
    <dbReference type="NCBI Taxonomy" id="2184161"/>
    <lineage>
        <taxon>Bacteria</taxon>
        <taxon>Pseudomonadati</taxon>
        <taxon>Pseudomonadota</taxon>
        <taxon>Alphaproteobacteria</taxon>
        <taxon>Hyphomicrobiales</taxon>
        <taxon>Ahrensiaceae</taxon>
        <taxon>Oceaniradius</taxon>
    </lineage>
</organism>
<evidence type="ECO:0000256" key="2">
    <source>
        <dbReference type="ARBA" id="ARBA00010199"/>
    </source>
</evidence>
<feature type="transmembrane region" description="Helical" evidence="6">
    <location>
        <begin position="325"/>
        <end position="347"/>
    </location>
</feature>
<feature type="transmembrane region" description="Helical" evidence="6">
    <location>
        <begin position="421"/>
        <end position="439"/>
    </location>
</feature>
<protein>
    <submittedName>
        <fullName evidence="7">MATE family efflux transporter</fullName>
    </submittedName>
</protein>
<keyword evidence="8" id="KW-1185">Reference proteome</keyword>
<feature type="transmembrane region" description="Helical" evidence="6">
    <location>
        <begin position="396"/>
        <end position="415"/>
    </location>
</feature>
<feature type="transmembrane region" description="Helical" evidence="6">
    <location>
        <begin position="99"/>
        <end position="121"/>
    </location>
</feature>
<dbReference type="GO" id="GO:0015297">
    <property type="term" value="F:antiporter activity"/>
    <property type="evidence" value="ECO:0007669"/>
    <property type="project" value="InterPro"/>
</dbReference>
<proteinExistence type="inferred from homology"/>
<dbReference type="InterPro" id="IPR044644">
    <property type="entry name" value="DinF-like"/>
</dbReference>
<accession>A0A3A8AEQ4</accession>
<dbReference type="PANTHER" id="PTHR42893:SF46">
    <property type="entry name" value="PROTEIN DETOXIFICATION 44, CHLOROPLASTIC"/>
    <property type="match status" value="1"/>
</dbReference>
<dbReference type="EMBL" id="QFWV02000004">
    <property type="protein sequence ID" value="RKF07868.1"/>
    <property type="molecule type" value="Genomic_DNA"/>
</dbReference>
<dbReference type="NCBIfam" id="TIGR00797">
    <property type="entry name" value="matE"/>
    <property type="match status" value="1"/>
</dbReference>
<evidence type="ECO:0000313" key="7">
    <source>
        <dbReference type="EMBL" id="RKF07868.1"/>
    </source>
</evidence>
<feature type="transmembrane region" description="Helical" evidence="6">
    <location>
        <begin position="54"/>
        <end position="76"/>
    </location>
</feature>
<dbReference type="OrthoDB" id="9789527at2"/>
<dbReference type="CDD" id="cd13136">
    <property type="entry name" value="MATE_DinF_like"/>
    <property type="match status" value="1"/>
</dbReference>
<feature type="transmembrane region" description="Helical" evidence="6">
    <location>
        <begin position="271"/>
        <end position="294"/>
    </location>
</feature>
<feature type="transmembrane region" description="Helical" evidence="6">
    <location>
        <begin position="170"/>
        <end position="194"/>
    </location>
</feature>
<name>A0A3A8AEQ4_9HYPH</name>
<feature type="transmembrane region" description="Helical" evidence="6">
    <location>
        <begin position="241"/>
        <end position="265"/>
    </location>
</feature>
<reference evidence="7 8" key="1">
    <citation type="journal article" date="2018" name="Int. J. Syst. Bacteriol.">
        <title>Oceaniradius stylonemae gen. nov., sp. nov., isolated from a red alga, Stylonema cornu-cervi.</title>
        <authorList>
            <person name="Jeong S."/>
        </authorList>
    </citation>
    <scope>NUCLEOTIDE SEQUENCE [LARGE SCALE GENOMIC DNA]</scope>
    <source>
        <strain evidence="7 8">StC1</strain>
    </source>
</reference>
<comment type="subcellular location">
    <subcellularLocation>
        <location evidence="1">Membrane</location>
        <topology evidence="1">Multi-pass membrane protein</topology>
    </subcellularLocation>
</comment>
<keyword evidence="5 6" id="KW-0472">Membrane</keyword>
<dbReference type="RefSeq" id="WP_109766881.1">
    <property type="nucleotide sequence ID" value="NZ_CP159474.1"/>
</dbReference>
<feature type="transmembrane region" description="Helical" evidence="6">
    <location>
        <begin position="200"/>
        <end position="221"/>
    </location>
</feature>
<dbReference type="Pfam" id="PF01554">
    <property type="entry name" value="MatE"/>
    <property type="match status" value="2"/>
</dbReference>
<dbReference type="GO" id="GO:0005886">
    <property type="term" value="C:plasma membrane"/>
    <property type="evidence" value="ECO:0007669"/>
    <property type="project" value="TreeGrafter"/>
</dbReference>
<evidence type="ECO:0000256" key="4">
    <source>
        <dbReference type="ARBA" id="ARBA00022989"/>
    </source>
</evidence>
<feature type="transmembrane region" description="Helical" evidence="6">
    <location>
        <begin position="362"/>
        <end position="384"/>
    </location>
</feature>
<feature type="transmembrane region" description="Helical" evidence="6">
    <location>
        <begin position="21"/>
        <end position="42"/>
    </location>
</feature>
<keyword evidence="3 6" id="KW-0812">Transmembrane</keyword>
<feature type="transmembrane region" description="Helical" evidence="6">
    <location>
        <begin position="141"/>
        <end position="163"/>
    </location>
</feature>